<accession>A0A1J5RLA6</accession>
<comment type="caution">
    <text evidence="7">The sequence shown here is derived from an EMBL/GenBank/DDBJ whole genome shotgun (WGS) entry which is preliminary data.</text>
</comment>
<dbReference type="Gene3D" id="3.40.50.12780">
    <property type="entry name" value="N-terminal domain of ligase-like"/>
    <property type="match status" value="1"/>
</dbReference>
<reference evidence="7" key="1">
    <citation type="submission" date="2016-10" db="EMBL/GenBank/DDBJ databases">
        <title>Sequence of Gallionella enrichment culture.</title>
        <authorList>
            <person name="Poehlein A."/>
            <person name="Muehling M."/>
            <person name="Daniel R."/>
        </authorList>
    </citation>
    <scope>NUCLEOTIDE SEQUENCE</scope>
</reference>
<evidence type="ECO:0000256" key="3">
    <source>
        <dbReference type="ARBA" id="ARBA00022741"/>
    </source>
</evidence>
<proteinExistence type="inferred from homology"/>
<sequence>MSVHPTLADMQCALGRGGDLALRWLGWNGERVDYSYDRLADEASRAAAVLRQAGLEAGEVVAVMAGRRPETLIAALGVWKAGGVYCPLYADLGPDPLAARLELAEARFLVVDAALYADVVAPMRPLLPNLLGVLAVASGGGIPEGCLDFNALCRAAAPMAQATERPRGSALMLHFTSGTTAPVTGGNALPKAVLHGPDVLEAIAASAHAAFDLRAGEMLWCGGDPGWVTHTAYGLVAPLALGGAILLDEIPSAPTRCLSVLEDEPVAVWYTTPTVVRGLIGGGAAPARSFKPRALRLAACVGEPLSADAVAWGRSALGVAFRDTWWQTETGAVVLAHDPARPPLAGSMGRALPGLRVELVRRDDRGGVTLLPPGPGTGELAVSTQCLPRWRSLGGERGAPPEETEDWHLSGDMVRRDAEGYFWFLGREDEVILAGGRLIGPFEIEAVLMSHPAVAEVGVVGAPDLRSHEHPVAFIAVNPGFEAGAALRRELMDYAHQHLGEGLSPRDLFFTQDLPRTTSGKIIRRALKIMAQSGVLTA</sequence>
<dbReference type="EC" id="6.2.1.1" evidence="7"/>
<dbReference type="InterPro" id="IPR045851">
    <property type="entry name" value="AMP-bd_C_sf"/>
</dbReference>
<evidence type="ECO:0000313" key="7">
    <source>
        <dbReference type="EMBL" id="OIQ92767.1"/>
    </source>
</evidence>
<keyword evidence="4" id="KW-0067">ATP-binding</keyword>
<dbReference type="GO" id="GO:0004321">
    <property type="term" value="F:fatty-acyl-CoA synthase activity"/>
    <property type="evidence" value="ECO:0007669"/>
    <property type="project" value="TreeGrafter"/>
</dbReference>
<feature type="domain" description="AMP-binding enzyme C-terminal" evidence="6">
    <location>
        <begin position="443"/>
        <end position="521"/>
    </location>
</feature>
<dbReference type="InterPro" id="IPR042099">
    <property type="entry name" value="ANL_N_sf"/>
</dbReference>
<evidence type="ECO:0000256" key="4">
    <source>
        <dbReference type="ARBA" id="ARBA00022840"/>
    </source>
</evidence>
<dbReference type="GO" id="GO:0006633">
    <property type="term" value="P:fatty acid biosynthetic process"/>
    <property type="evidence" value="ECO:0007669"/>
    <property type="project" value="TreeGrafter"/>
</dbReference>
<dbReference type="AlphaFoldDB" id="A0A1J5RLA6"/>
<evidence type="ECO:0000259" key="5">
    <source>
        <dbReference type="Pfam" id="PF00501"/>
    </source>
</evidence>
<feature type="domain" description="AMP-dependent synthetase/ligase" evidence="5">
    <location>
        <begin position="19"/>
        <end position="386"/>
    </location>
</feature>
<name>A0A1J5RLA6_9ZZZZ</name>
<dbReference type="GO" id="GO:0005524">
    <property type="term" value="F:ATP binding"/>
    <property type="evidence" value="ECO:0007669"/>
    <property type="project" value="UniProtKB-KW"/>
</dbReference>
<protein>
    <submittedName>
        <fullName evidence="7">Acetyl-coenzyme A synthetase</fullName>
        <ecNumber evidence="7">6.2.1.1</ecNumber>
    </submittedName>
</protein>
<dbReference type="PANTHER" id="PTHR43605">
    <property type="entry name" value="ACYL-COENZYME A SYNTHETASE"/>
    <property type="match status" value="1"/>
</dbReference>
<keyword evidence="3" id="KW-0547">Nucleotide-binding</keyword>
<dbReference type="Pfam" id="PF00501">
    <property type="entry name" value="AMP-binding"/>
    <property type="match status" value="1"/>
</dbReference>
<dbReference type="PANTHER" id="PTHR43605:SF10">
    <property type="entry name" value="ACYL-COA SYNTHETASE MEDIUM CHAIN FAMILY MEMBER 3"/>
    <property type="match status" value="1"/>
</dbReference>
<dbReference type="GO" id="GO:0006637">
    <property type="term" value="P:acyl-CoA metabolic process"/>
    <property type="evidence" value="ECO:0007669"/>
    <property type="project" value="TreeGrafter"/>
</dbReference>
<dbReference type="GO" id="GO:0015645">
    <property type="term" value="F:fatty acid ligase activity"/>
    <property type="evidence" value="ECO:0007669"/>
    <property type="project" value="TreeGrafter"/>
</dbReference>
<organism evidence="7">
    <name type="scientific">mine drainage metagenome</name>
    <dbReference type="NCBI Taxonomy" id="410659"/>
    <lineage>
        <taxon>unclassified sequences</taxon>
        <taxon>metagenomes</taxon>
        <taxon>ecological metagenomes</taxon>
    </lineage>
</organism>
<gene>
    <name evidence="7" type="primary">acsA_20</name>
    <name evidence="7" type="ORF">GALL_252880</name>
</gene>
<evidence type="ECO:0000259" key="6">
    <source>
        <dbReference type="Pfam" id="PF13193"/>
    </source>
</evidence>
<dbReference type="EMBL" id="MLJW01000223">
    <property type="protein sequence ID" value="OIQ92767.1"/>
    <property type="molecule type" value="Genomic_DNA"/>
</dbReference>
<comment type="similarity">
    <text evidence="1">Belongs to the ATP-dependent AMP-binding enzyme family.</text>
</comment>
<dbReference type="SUPFAM" id="SSF56801">
    <property type="entry name" value="Acetyl-CoA synthetase-like"/>
    <property type="match status" value="1"/>
</dbReference>
<dbReference type="GO" id="GO:0003987">
    <property type="term" value="F:acetate-CoA ligase activity"/>
    <property type="evidence" value="ECO:0007669"/>
    <property type="project" value="UniProtKB-EC"/>
</dbReference>
<dbReference type="InterPro" id="IPR000873">
    <property type="entry name" value="AMP-dep_synth/lig_dom"/>
</dbReference>
<dbReference type="Gene3D" id="3.30.300.30">
    <property type="match status" value="1"/>
</dbReference>
<keyword evidence="2 7" id="KW-0436">Ligase</keyword>
<dbReference type="InterPro" id="IPR025110">
    <property type="entry name" value="AMP-bd_C"/>
</dbReference>
<dbReference type="InterPro" id="IPR051087">
    <property type="entry name" value="Mitochondrial_ACSM"/>
</dbReference>
<evidence type="ECO:0000256" key="2">
    <source>
        <dbReference type="ARBA" id="ARBA00022598"/>
    </source>
</evidence>
<evidence type="ECO:0000256" key="1">
    <source>
        <dbReference type="ARBA" id="ARBA00006432"/>
    </source>
</evidence>
<dbReference type="Pfam" id="PF13193">
    <property type="entry name" value="AMP-binding_C"/>
    <property type="match status" value="1"/>
</dbReference>